<name>A0ABR9HD46_9ACTN</name>
<reference evidence="1 2" key="1">
    <citation type="submission" date="2020-10" db="EMBL/GenBank/DDBJ databases">
        <title>Sequencing the genomes of 1000 actinobacteria strains.</title>
        <authorList>
            <person name="Klenk H.-P."/>
        </authorList>
    </citation>
    <scope>NUCLEOTIDE SEQUENCE [LARGE SCALE GENOMIC DNA]</scope>
    <source>
        <strain evidence="1 2">DSM 45157</strain>
    </source>
</reference>
<proteinExistence type="predicted"/>
<protein>
    <submittedName>
        <fullName evidence="1">Uncharacterized protein</fullName>
    </submittedName>
</protein>
<keyword evidence="2" id="KW-1185">Reference proteome</keyword>
<evidence type="ECO:0000313" key="1">
    <source>
        <dbReference type="EMBL" id="MBE1456968.1"/>
    </source>
</evidence>
<organism evidence="1 2">
    <name type="scientific">Nocardiopsis terrae</name>
    <dbReference type="NCBI Taxonomy" id="372655"/>
    <lineage>
        <taxon>Bacteria</taxon>
        <taxon>Bacillati</taxon>
        <taxon>Actinomycetota</taxon>
        <taxon>Actinomycetes</taxon>
        <taxon>Streptosporangiales</taxon>
        <taxon>Nocardiopsidaceae</taxon>
        <taxon>Nocardiopsis</taxon>
    </lineage>
</organism>
<evidence type="ECO:0000313" key="2">
    <source>
        <dbReference type="Proteomes" id="UP000598217"/>
    </source>
</evidence>
<sequence>MSIASVASSAALATSENTDWYVSCVKCVVTCLSSVDATLWHSPCNVIGGNPPAARQTQIAASALAQAIGETFTVHSSVCGWGQGQPDVTPRAAMLAHVLGEDSQDSAEVATPVVALIQGRIKDQRPVLELFGGGVWVEMSLNAHSKSFWGARVTDWPSGRIDLGGQSAPVLVPRAHRHQALAGVSLGAHPHPIVVLTQPPSSAE</sequence>
<gene>
    <name evidence="1" type="ORF">H4W79_001182</name>
</gene>
<dbReference type="Proteomes" id="UP000598217">
    <property type="component" value="Unassembled WGS sequence"/>
</dbReference>
<accession>A0ABR9HD46</accession>
<dbReference type="EMBL" id="JADBDY010000001">
    <property type="protein sequence ID" value="MBE1456968.1"/>
    <property type="molecule type" value="Genomic_DNA"/>
</dbReference>
<dbReference type="RefSeq" id="WP_229826330.1">
    <property type="nucleotide sequence ID" value="NZ_BMXJ01000006.1"/>
</dbReference>
<comment type="caution">
    <text evidence="1">The sequence shown here is derived from an EMBL/GenBank/DDBJ whole genome shotgun (WGS) entry which is preliminary data.</text>
</comment>